<keyword evidence="4" id="KW-0862">Zinc</keyword>
<dbReference type="InterPro" id="IPR035500">
    <property type="entry name" value="NHR-like_dom_sf"/>
</dbReference>
<dbReference type="SUPFAM" id="SSF48508">
    <property type="entry name" value="Nuclear receptor ligand-binding domain"/>
    <property type="match status" value="1"/>
</dbReference>
<name>A0ABQ9FUI0_TEGGR</name>
<protein>
    <recommendedName>
        <fullName evidence="10">NR LBD domain-containing protein</fullName>
    </recommendedName>
</protein>
<dbReference type="Pfam" id="PF00104">
    <property type="entry name" value="Hormone_recep"/>
    <property type="match status" value="1"/>
</dbReference>
<dbReference type="Proteomes" id="UP001217089">
    <property type="component" value="Unassembled WGS sequence"/>
</dbReference>
<evidence type="ECO:0000256" key="5">
    <source>
        <dbReference type="ARBA" id="ARBA00023015"/>
    </source>
</evidence>
<evidence type="ECO:0000256" key="9">
    <source>
        <dbReference type="SAM" id="MobiDB-lite"/>
    </source>
</evidence>
<sequence>MYAVRNDRNKKKKLLKPEVSNSNSEDVTDDEHALLQDILDAHRATFPQMQEAALSPVSRHHILDASDEMDTDKMEESQKAPKSEKVILWEKVTEMSSKGIIKIVEFAKKIPGFATLSTSDQITLLKAACLEIMN</sequence>
<evidence type="ECO:0000256" key="2">
    <source>
        <dbReference type="ARBA" id="ARBA00022723"/>
    </source>
</evidence>
<dbReference type="PANTHER" id="PTHR24085:SF9">
    <property type="match status" value="1"/>
</dbReference>
<keyword evidence="5" id="KW-0805">Transcription regulation</keyword>
<evidence type="ECO:0000256" key="7">
    <source>
        <dbReference type="ARBA" id="ARBA00023163"/>
    </source>
</evidence>
<dbReference type="EMBL" id="JARBDR010000141">
    <property type="protein sequence ID" value="KAJ8320416.1"/>
    <property type="molecule type" value="Genomic_DNA"/>
</dbReference>
<keyword evidence="8" id="KW-0675">Receptor</keyword>
<keyword evidence="7" id="KW-0804">Transcription</keyword>
<accession>A0ABQ9FUI0</accession>
<evidence type="ECO:0000313" key="12">
    <source>
        <dbReference type="Proteomes" id="UP001217089"/>
    </source>
</evidence>
<keyword evidence="12" id="KW-1185">Reference proteome</keyword>
<reference evidence="11 12" key="1">
    <citation type="submission" date="2022-12" db="EMBL/GenBank/DDBJ databases">
        <title>Chromosome-level genome of Tegillarca granosa.</title>
        <authorList>
            <person name="Kim J."/>
        </authorList>
    </citation>
    <scope>NUCLEOTIDE SEQUENCE [LARGE SCALE GENOMIC DNA]</scope>
    <source>
        <strain evidence="11">Teg-2019</strain>
        <tissue evidence="11">Adductor muscle</tissue>
    </source>
</reference>
<dbReference type="PRINTS" id="PR00398">
    <property type="entry name" value="STRDHORMONER"/>
</dbReference>
<dbReference type="PANTHER" id="PTHR24085">
    <property type="entry name" value="NUCLEAR HORMONE RECEPTOR"/>
    <property type="match status" value="1"/>
</dbReference>
<evidence type="ECO:0000256" key="4">
    <source>
        <dbReference type="ARBA" id="ARBA00022833"/>
    </source>
</evidence>
<dbReference type="InterPro" id="IPR000536">
    <property type="entry name" value="Nucl_hrmn_rcpt_lig-bd"/>
</dbReference>
<comment type="similarity">
    <text evidence="1">Belongs to the nuclear hormone receptor family. NR1 subfamily.</text>
</comment>
<dbReference type="Gene3D" id="1.10.565.10">
    <property type="entry name" value="Retinoid X Receptor"/>
    <property type="match status" value="1"/>
</dbReference>
<organism evidence="11 12">
    <name type="scientific">Tegillarca granosa</name>
    <name type="common">Malaysian cockle</name>
    <name type="synonym">Anadara granosa</name>
    <dbReference type="NCBI Taxonomy" id="220873"/>
    <lineage>
        <taxon>Eukaryota</taxon>
        <taxon>Metazoa</taxon>
        <taxon>Spiralia</taxon>
        <taxon>Lophotrochozoa</taxon>
        <taxon>Mollusca</taxon>
        <taxon>Bivalvia</taxon>
        <taxon>Autobranchia</taxon>
        <taxon>Pteriomorphia</taxon>
        <taxon>Arcoida</taxon>
        <taxon>Arcoidea</taxon>
        <taxon>Arcidae</taxon>
        <taxon>Tegillarca</taxon>
    </lineage>
</organism>
<dbReference type="PROSITE" id="PS51843">
    <property type="entry name" value="NR_LBD"/>
    <property type="match status" value="1"/>
</dbReference>
<proteinExistence type="inferred from homology"/>
<keyword evidence="3" id="KW-0863">Zinc-finger</keyword>
<evidence type="ECO:0000313" key="11">
    <source>
        <dbReference type="EMBL" id="KAJ8320416.1"/>
    </source>
</evidence>
<evidence type="ECO:0000256" key="6">
    <source>
        <dbReference type="ARBA" id="ARBA00023125"/>
    </source>
</evidence>
<evidence type="ECO:0000256" key="1">
    <source>
        <dbReference type="ARBA" id="ARBA00008092"/>
    </source>
</evidence>
<evidence type="ECO:0000256" key="3">
    <source>
        <dbReference type="ARBA" id="ARBA00022771"/>
    </source>
</evidence>
<feature type="compositionally biased region" description="Basic and acidic residues" evidence="9">
    <location>
        <begin position="71"/>
        <end position="83"/>
    </location>
</feature>
<comment type="caution">
    <text evidence="11">The sequence shown here is derived from an EMBL/GenBank/DDBJ whole genome shotgun (WGS) entry which is preliminary data.</text>
</comment>
<gene>
    <name evidence="11" type="ORF">KUTeg_002003</name>
</gene>
<keyword evidence="6" id="KW-0238">DNA-binding</keyword>
<keyword evidence="2" id="KW-0479">Metal-binding</keyword>
<feature type="domain" description="NR LBD" evidence="10">
    <location>
        <begin position="30"/>
        <end position="134"/>
    </location>
</feature>
<dbReference type="InterPro" id="IPR001728">
    <property type="entry name" value="ThyrH_rcpt"/>
</dbReference>
<dbReference type="PRINTS" id="PR00546">
    <property type="entry name" value="THYROIDHORMR"/>
</dbReference>
<evidence type="ECO:0000256" key="8">
    <source>
        <dbReference type="ARBA" id="ARBA00023170"/>
    </source>
</evidence>
<dbReference type="InterPro" id="IPR001723">
    <property type="entry name" value="Nuclear_hrmn_rcpt"/>
</dbReference>
<feature type="region of interest" description="Disordered" evidence="9">
    <location>
        <begin position="57"/>
        <end position="83"/>
    </location>
</feature>
<evidence type="ECO:0000259" key="10">
    <source>
        <dbReference type="PROSITE" id="PS51843"/>
    </source>
</evidence>
<feature type="region of interest" description="Disordered" evidence="9">
    <location>
        <begin position="1"/>
        <end position="29"/>
    </location>
</feature>